<evidence type="ECO:0000313" key="2">
    <source>
        <dbReference type="Proteomes" id="UP001203423"/>
    </source>
</evidence>
<keyword evidence="2" id="KW-1185">Reference proteome</keyword>
<organism evidence="1 2">
    <name type="scientific">Shewanella surugensis</name>
    <dbReference type="NCBI Taxonomy" id="212020"/>
    <lineage>
        <taxon>Bacteria</taxon>
        <taxon>Pseudomonadati</taxon>
        <taxon>Pseudomonadota</taxon>
        <taxon>Gammaproteobacteria</taxon>
        <taxon>Alteromonadales</taxon>
        <taxon>Shewanellaceae</taxon>
        <taxon>Shewanella</taxon>
    </lineage>
</organism>
<accession>A0ABT0L705</accession>
<protein>
    <submittedName>
        <fullName evidence="1">Uncharacterized protein</fullName>
    </submittedName>
</protein>
<reference evidence="1 2" key="1">
    <citation type="submission" date="2022-01" db="EMBL/GenBank/DDBJ databases">
        <title>Whole genome-based taxonomy of the Shewanellaceae.</title>
        <authorList>
            <person name="Martin-Rodriguez A.J."/>
        </authorList>
    </citation>
    <scope>NUCLEOTIDE SEQUENCE [LARGE SCALE GENOMIC DNA]</scope>
    <source>
        <strain evidence="1 2">DSM 17177</strain>
    </source>
</reference>
<dbReference type="EMBL" id="JAKIKS010000006">
    <property type="protein sequence ID" value="MCL1123472.1"/>
    <property type="molecule type" value="Genomic_DNA"/>
</dbReference>
<proteinExistence type="predicted"/>
<sequence length="213" mass="23488">MTSPLESNGGIDERTSWGFSGAKITAQNYYGMTVGVKHLQSLGENFFLFMGSEWNATVGLKCSFTTLTIKTAFKVAKQDISMSKFKYKISDKKIVASEDKVYAAKLDKVLSDFSLKLNEHTQIASEATTVINQLKDVGSKSTLIAKDSRIHALKVKDRTSDIKQLANDFTDEANSIESCNTTLSSFINDIGVYNTLLTSRVSLTEIAPIKFLN</sequence>
<gene>
    <name evidence="1" type="ORF">L2764_02980</name>
</gene>
<dbReference type="RefSeq" id="WP_248938758.1">
    <property type="nucleotide sequence ID" value="NZ_JAKIKS010000006.1"/>
</dbReference>
<comment type="caution">
    <text evidence="1">The sequence shown here is derived from an EMBL/GenBank/DDBJ whole genome shotgun (WGS) entry which is preliminary data.</text>
</comment>
<evidence type="ECO:0000313" key="1">
    <source>
        <dbReference type="EMBL" id="MCL1123472.1"/>
    </source>
</evidence>
<name>A0ABT0L705_9GAMM</name>
<dbReference type="Proteomes" id="UP001203423">
    <property type="component" value="Unassembled WGS sequence"/>
</dbReference>